<dbReference type="STRING" id="411467.BACCAP_03666"/>
<keyword evidence="2" id="KW-1185">Reference proteome</keyword>
<gene>
    <name evidence="1" type="ORF">BACCAP_03666</name>
</gene>
<accession>A6NZL4</accession>
<reference evidence="1 2" key="2">
    <citation type="submission" date="2007-06" db="EMBL/GenBank/DDBJ databases">
        <title>Draft genome sequence of Pseudoflavonifractor capillosus ATCC 29799.</title>
        <authorList>
            <person name="Sudarsanam P."/>
            <person name="Ley R."/>
            <person name="Guruge J."/>
            <person name="Turnbaugh P.J."/>
            <person name="Mahowald M."/>
            <person name="Liep D."/>
            <person name="Gordon J."/>
        </authorList>
    </citation>
    <scope>NUCLEOTIDE SEQUENCE [LARGE SCALE GENOMIC DNA]</scope>
    <source>
        <strain evidence="1 2">ATCC 29799</strain>
    </source>
</reference>
<protein>
    <submittedName>
        <fullName evidence="1">Uncharacterized protein</fullName>
    </submittedName>
</protein>
<comment type="caution">
    <text evidence="1">The sequence shown here is derived from an EMBL/GenBank/DDBJ whole genome shotgun (WGS) entry which is preliminary data.</text>
</comment>
<name>A6NZL4_9FIRM</name>
<proteinExistence type="predicted"/>
<dbReference type="Proteomes" id="UP000003639">
    <property type="component" value="Unassembled WGS sequence"/>
</dbReference>
<dbReference type="AlphaFoldDB" id="A6NZL4"/>
<evidence type="ECO:0000313" key="1">
    <source>
        <dbReference type="EMBL" id="EDM98863.1"/>
    </source>
</evidence>
<dbReference type="EMBL" id="AAXG02000032">
    <property type="protein sequence ID" value="EDM98863.1"/>
    <property type="molecule type" value="Genomic_DNA"/>
</dbReference>
<reference evidence="1 2" key="1">
    <citation type="submission" date="2007-04" db="EMBL/GenBank/DDBJ databases">
        <authorList>
            <person name="Fulton L."/>
            <person name="Clifton S."/>
            <person name="Fulton B."/>
            <person name="Xu J."/>
            <person name="Minx P."/>
            <person name="Pepin K.H."/>
            <person name="Johnson M."/>
            <person name="Thiruvilangam P."/>
            <person name="Bhonagiri V."/>
            <person name="Nash W.E."/>
            <person name="Mardis E.R."/>
            <person name="Wilson R.K."/>
        </authorList>
    </citation>
    <scope>NUCLEOTIDE SEQUENCE [LARGE SCALE GENOMIC DNA]</scope>
    <source>
        <strain evidence="1 2">ATCC 29799</strain>
    </source>
</reference>
<sequence>MRCVCQFRHTGIYILIPCVPHISDFGGICGRDIKTKCCYSVENML</sequence>
<organism evidence="1 2">
    <name type="scientific">Pseudoflavonifractor capillosus ATCC 29799</name>
    <dbReference type="NCBI Taxonomy" id="411467"/>
    <lineage>
        <taxon>Bacteria</taxon>
        <taxon>Bacillati</taxon>
        <taxon>Bacillota</taxon>
        <taxon>Clostridia</taxon>
        <taxon>Eubacteriales</taxon>
        <taxon>Oscillospiraceae</taxon>
        <taxon>Pseudoflavonifractor</taxon>
    </lineage>
</organism>
<evidence type="ECO:0000313" key="2">
    <source>
        <dbReference type="Proteomes" id="UP000003639"/>
    </source>
</evidence>